<dbReference type="AlphaFoldDB" id="A0A8B5YEB9"/>
<dbReference type="GeneID" id="82853127"/>
<name>A0A8B5YEB9_BACLI</name>
<evidence type="ECO:0000313" key="1">
    <source>
        <dbReference type="EMBL" id="TWL29769.1"/>
    </source>
</evidence>
<evidence type="ECO:0000313" key="2">
    <source>
        <dbReference type="Proteomes" id="UP000435910"/>
    </source>
</evidence>
<sequence length="82" mass="9623">MRMVYEFSDLKRISGSDLVSYDLSEFRRIVNADLRKYGQRVKSIDYSYYTYRGNVDIMGIDHEFSERRVDGVSVVAEPIDND</sequence>
<accession>A0A8B5YEB9</accession>
<protein>
    <submittedName>
        <fullName evidence="1">Uncharacterized protein</fullName>
    </submittedName>
</protein>
<proteinExistence type="predicted"/>
<comment type="caution">
    <text evidence="1">The sequence shown here is derived from an EMBL/GenBank/DDBJ whole genome shotgun (WGS) entry which is preliminary data.</text>
</comment>
<gene>
    <name evidence="1" type="ORF">CHCC16736_3522</name>
</gene>
<dbReference type="EMBL" id="NILC01000018">
    <property type="protein sequence ID" value="TWL29769.1"/>
    <property type="molecule type" value="Genomic_DNA"/>
</dbReference>
<organism evidence="1 2">
    <name type="scientific">Bacillus licheniformis</name>
    <dbReference type="NCBI Taxonomy" id="1402"/>
    <lineage>
        <taxon>Bacteria</taxon>
        <taxon>Bacillati</taxon>
        <taxon>Bacillota</taxon>
        <taxon>Bacilli</taxon>
        <taxon>Bacillales</taxon>
        <taxon>Bacillaceae</taxon>
        <taxon>Bacillus</taxon>
    </lineage>
</organism>
<dbReference type="Proteomes" id="UP000435910">
    <property type="component" value="Unassembled WGS sequence"/>
</dbReference>
<dbReference type="RefSeq" id="WP_023856099.1">
    <property type="nucleotide sequence ID" value="NZ_JARAFQ010000010.1"/>
</dbReference>
<reference evidence="1 2" key="1">
    <citation type="submission" date="2019-06" db="EMBL/GenBank/DDBJ databases">
        <title>Genome sequence analysis of &gt;100 Bacillus licheniformis strains suggests intrinsic resistance to this species.</title>
        <authorList>
            <person name="Wels M."/>
            <person name="Siezen R.J."/>
            <person name="Johansen E."/>
            <person name="Stuer-Lauridsen B."/>
            <person name="Bjerre K."/>
            <person name="Nielsen B.K.K."/>
        </authorList>
    </citation>
    <scope>NUCLEOTIDE SEQUENCE [LARGE SCALE GENOMIC DNA]</scope>
    <source>
        <strain evidence="1 2">BAC-16736</strain>
    </source>
</reference>